<name>A0A1H3ABK1_9RHOB</name>
<dbReference type="EMBL" id="FNOI01000005">
    <property type="protein sequence ID" value="SDX26945.1"/>
    <property type="molecule type" value="Genomic_DNA"/>
</dbReference>
<reference evidence="2" key="1">
    <citation type="submission" date="2016-10" db="EMBL/GenBank/DDBJ databases">
        <authorList>
            <person name="Varghese N."/>
            <person name="Submissions S."/>
        </authorList>
    </citation>
    <scope>NUCLEOTIDE SEQUENCE [LARGE SCALE GENOMIC DNA]</scope>
    <source>
        <strain evidence="2">DSM 26922</strain>
    </source>
</reference>
<dbReference type="AlphaFoldDB" id="A0A1H3ABK1"/>
<protein>
    <submittedName>
        <fullName evidence="1">Uncharacterized protein</fullName>
    </submittedName>
</protein>
<organism evidence="1 2">
    <name type="scientific">Litoreibacter albidus</name>
    <dbReference type="NCBI Taxonomy" id="670155"/>
    <lineage>
        <taxon>Bacteria</taxon>
        <taxon>Pseudomonadati</taxon>
        <taxon>Pseudomonadota</taxon>
        <taxon>Alphaproteobacteria</taxon>
        <taxon>Rhodobacterales</taxon>
        <taxon>Roseobacteraceae</taxon>
        <taxon>Litoreibacter</taxon>
    </lineage>
</organism>
<accession>A0A1H3ABK1</accession>
<gene>
    <name evidence="1" type="ORF">SAMN04488001_2813</name>
</gene>
<dbReference type="Proteomes" id="UP000199441">
    <property type="component" value="Unassembled WGS sequence"/>
</dbReference>
<sequence>MTVTLIEKARSNRLTALRALQIRKSGSDRVTLFPTVDRDATQIMFASRRAHASQPRPFVAA</sequence>
<dbReference type="OrthoDB" id="7867535at2"/>
<proteinExistence type="predicted"/>
<dbReference type="RefSeq" id="WP_089947569.1">
    <property type="nucleotide sequence ID" value="NZ_FNOI01000005.1"/>
</dbReference>
<evidence type="ECO:0000313" key="2">
    <source>
        <dbReference type="Proteomes" id="UP000199441"/>
    </source>
</evidence>
<keyword evidence="2" id="KW-1185">Reference proteome</keyword>
<evidence type="ECO:0000313" key="1">
    <source>
        <dbReference type="EMBL" id="SDX26945.1"/>
    </source>
</evidence>